<evidence type="ECO:0000313" key="2">
    <source>
        <dbReference type="Proteomes" id="UP000196573"/>
    </source>
</evidence>
<keyword evidence="2" id="KW-1185">Reference proteome</keyword>
<sequence length="56" mass="6554">MSKPKLNHMVAYLQGIGVRLGHLTQHQIEAEYFRRIYQVQSRSQALSQTQRKPCRA</sequence>
<dbReference type="AlphaFoldDB" id="A0A1X7ANI0"/>
<organism evidence="1 2">
    <name type="scientific">Parendozoicomonas haliclonae</name>
    <dbReference type="NCBI Taxonomy" id="1960125"/>
    <lineage>
        <taxon>Bacteria</taxon>
        <taxon>Pseudomonadati</taxon>
        <taxon>Pseudomonadota</taxon>
        <taxon>Gammaproteobacteria</taxon>
        <taxon>Oceanospirillales</taxon>
        <taxon>Endozoicomonadaceae</taxon>
        <taxon>Parendozoicomonas</taxon>
    </lineage>
</organism>
<protein>
    <submittedName>
        <fullName evidence="1">Uncharacterized protein</fullName>
    </submittedName>
</protein>
<gene>
    <name evidence="1" type="ORF">EHSB41UT_03636</name>
</gene>
<name>A0A1X7ANI0_9GAMM</name>
<dbReference type="EMBL" id="FWPT01000009">
    <property type="protein sequence ID" value="SMA49846.1"/>
    <property type="molecule type" value="Genomic_DNA"/>
</dbReference>
<proteinExistence type="predicted"/>
<evidence type="ECO:0000313" key="1">
    <source>
        <dbReference type="EMBL" id="SMA49846.1"/>
    </source>
</evidence>
<dbReference type="Proteomes" id="UP000196573">
    <property type="component" value="Unassembled WGS sequence"/>
</dbReference>
<accession>A0A1X7ANI0</accession>
<reference evidence="1 2" key="1">
    <citation type="submission" date="2017-03" db="EMBL/GenBank/DDBJ databases">
        <authorList>
            <person name="Afonso C.L."/>
            <person name="Miller P.J."/>
            <person name="Scott M.A."/>
            <person name="Spackman E."/>
            <person name="Goraichik I."/>
            <person name="Dimitrov K.M."/>
            <person name="Suarez D.L."/>
            <person name="Swayne D.E."/>
        </authorList>
    </citation>
    <scope>NUCLEOTIDE SEQUENCE [LARGE SCALE GENOMIC DNA]</scope>
    <source>
        <strain evidence="1">SB41UT1</strain>
    </source>
</reference>